<dbReference type="Gene3D" id="1.10.390.10">
    <property type="entry name" value="Neutral Protease Domain 2"/>
    <property type="match status" value="1"/>
</dbReference>
<evidence type="ECO:0000256" key="10">
    <source>
        <dbReference type="ARBA" id="ARBA00022833"/>
    </source>
</evidence>
<feature type="domain" description="Peptidase M1 membrane alanine aminopeptidase" evidence="14">
    <location>
        <begin position="222"/>
        <end position="437"/>
    </location>
</feature>
<evidence type="ECO:0000256" key="8">
    <source>
        <dbReference type="ARBA" id="ARBA00022723"/>
    </source>
</evidence>
<keyword evidence="10" id="KW-0862">Zinc</keyword>
<organism evidence="16">
    <name type="scientific">Pedococcus sp. KACC 23699</name>
    <dbReference type="NCBI Taxonomy" id="3149228"/>
    <lineage>
        <taxon>Bacteria</taxon>
        <taxon>Bacillati</taxon>
        <taxon>Actinomycetota</taxon>
        <taxon>Actinomycetes</taxon>
        <taxon>Micrococcales</taxon>
        <taxon>Intrasporangiaceae</taxon>
        <taxon>Pedococcus</taxon>
    </lineage>
</organism>
<name>A0AAU7JPJ1_9MICO</name>
<evidence type="ECO:0000256" key="2">
    <source>
        <dbReference type="ARBA" id="ARBA00001947"/>
    </source>
</evidence>
<evidence type="ECO:0000256" key="1">
    <source>
        <dbReference type="ARBA" id="ARBA00000098"/>
    </source>
</evidence>
<dbReference type="PRINTS" id="PR00756">
    <property type="entry name" value="ALADIPTASE"/>
</dbReference>
<keyword evidence="6 16" id="KW-0031">Aminopeptidase</keyword>
<dbReference type="CDD" id="cd09602">
    <property type="entry name" value="M1_APN"/>
    <property type="match status" value="1"/>
</dbReference>
<evidence type="ECO:0000256" key="7">
    <source>
        <dbReference type="ARBA" id="ARBA00022670"/>
    </source>
</evidence>
<comment type="catalytic activity">
    <reaction evidence="1">
        <text>Release of an N-terminal amino acid, Xaa-|-Yaa- from a peptide, amide or arylamide. Xaa is preferably Ala, but may be most amino acids including Pro (slow action). When a terminal hydrophobic residue is followed by a prolyl residue, the two may be released as an intact Xaa-Pro dipeptide.</text>
        <dbReference type="EC" id="3.4.11.2"/>
    </reaction>
</comment>
<comment type="similarity">
    <text evidence="3">Belongs to the peptidase M1 family.</text>
</comment>
<sequence length="824" mass="88868">MPSLTRSEARERSALLEVTRMEVDLDLDQGDQHFGSRTRISFSCTDPGAATFVDVKPVQLHSMVLNGEPVDVSTLSDGRVALRGLAADNVLEVEASMAFSRDGQGLHRAVDPADGEHYVYGHLFLDAGPRVFACFDQPDLKAPYAVTVTAPQAWTVLGNGAATRTAPGRWELAETKPLATYFVTVCAGPYASVRDEHDGIPLGIHARASLREALERGAPQMLEVTKASFDYYHQLFGIRYPFGEYHQVFVPEFNAGAMENPGCVTFRDVYVFRGAAARDEILTRSNTIAHEMAHMWFGDLVTMQWWDDLWLNESFAEYMSHRTVGAATEFGTEAWVDSTMARKAWGYAAERTPSTHPVAGSAALDAQSALQDFDGISYAKGAATLRQLIAHIGDDAFIAGVSAYLREHSFGNGTLADFMGFMERASGKDLGQWTQAWLLTAGVDVISLDRASGSVHRTVPEAFPADRPHTFDVAGFSGGAETFRVPVTTSGDSTVVPELASAPAADLVVPNAGDLTWATVTLDPASIDAVPEQLALVPDPQARAVVWVSLVDGVCLGTVDPRVLVRTVGEAWPHEDNASILNRVAGNVLARIIPTFLPEDEQHEAEQVVARAAAKVLETATPGSTRALVAARTVARTSADEELLRAWAAGQRRPEGLEGDSDFGWIVVRNLAAHGLAGRELIEATRERDDTLQGRLSALMAGAAMPDADAKAWAWGEITTNRERSNYELNALAQGFWSSGGVEVLRPYAARYFGDVPAMTAWVGDDALARVAQLAYPSRVVEQATAELSAAALGRADLTPAVRRAIVDAESELGEALRSRTTFG</sequence>
<dbReference type="Pfam" id="PF11838">
    <property type="entry name" value="ERAP1_C"/>
    <property type="match status" value="1"/>
</dbReference>
<dbReference type="PANTHER" id="PTHR11533:SF174">
    <property type="entry name" value="PUROMYCIN-SENSITIVE AMINOPEPTIDASE-RELATED"/>
    <property type="match status" value="1"/>
</dbReference>
<dbReference type="GO" id="GO:0043171">
    <property type="term" value="P:peptide catabolic process"/>
    <property type="evidence" value="ECO:0007669"/>
    <property type="project" value="TreeGrafter"/>
</dbReference>
<dbReference type="GO" id="GO:0070006">
    <property type="term" value="F:metalloaminopeptidase activity"/>
    <property type="evidence" value="ECO:0007669"/>
    <property type="project" value="TreeGrafter"/>
</dbReference>
<dbReference type="EMBL" id="CP157483">
    <property type="protein sequence ID" value="XBO42218.1"/>
    <property type="molecule type" value="Genomic_DNA"/>
</dbReference>
<evidence type="ECO:0000256" key="5">
    <source>
        <dbReference type="ARBA" id="ARBA00015611"/>
    </source>
</evidence>
<dbReference type="GO" id="GO:0005615">
    <property type="term" value="C:extracellular space"/>
    <property type="evidence" value="ECO:0007669"/>
    <property type="project" value="TreeGrafter"/>
</dbReference>
<dbReference type="InterPro" id="IPR001930">
    <property type="entry name" value="Peptidase_M1"/>
</dbReference>
<dbReference type="GO" id="GO:0016020">
    <property type="term" value="C:membrane"/>
    <property type="evidence" value="ECO:0007669"/>
    <property type="project" value="TreeGrafter"/>
</dbReference>
<evidence type="ECO:0000256" key="3">
    <source>
        <dbReference type="ARBA" id="ARBA00010136"/>
    </source>
</evidence>
<dbReference type="Gene3D" id="2.60.40.1730">
    <property type="entry name" value="tricorn interacting facor f3 domain"/>
    <property type="match status" value="1"/>
</dbReference>
<dbReference type="InterPro" id="IPR050344">
    <property type="entry name" value="Peptidase_M1_aminopeptidases"/>
</dbReference>
<evidence type="ECO:0000256" key="6">
    <source>
        <dbReference type="ARBA" id="ARBA00022438"/>
    </source>
</evidence>
<keyword evidence="8" id="KW-0479">Metal-binding</keyword>
<evidence type="ECO:0000256" key="4">
    <source>
        <dbReference type="ARBA" id="ARBA00012564"/>
    </source>
</evidence>
<dbReference type="GO" id="GO:0016285">
    <property type="term" value="F:alanyl aminopeptidase activity"/>
    <property type="evidence" value="ECO:0007669"/>
    <property type="project" value="UniProtKB-EC"/>
</dbReference>
<dbReference type="InterPro" id="IPR027268">
    <property type="entry name" value="Peptidase_M4/M1_CTD_sf"/>
</dbReference>
<reference evidence="16" key="1">
    <citation type="submission" date="2024-05" db="EMBL/GenBank/DDBJ databases">
        <authorList>
            <person name="Kim S."/>
            <person name="Heo J."/>
            <person name="Choi H."/>
            <person name="Choi Y."/>
            <person name="Kwon S.-W."/>
            <person name="Kim Y."/>
        </authorList>
    </citation>
    <scope>NUCLEOTIDE SEQUENCE</scope>
    <source>
        <strain evidence="16">KACC 23699</strain>
    </source>
</reference>
<dbReference type="InterPro" id="IPR024571">
    <property type="entry name" value="ERAP1-like_C_dom"/>
</dbReference>
<dbReference type="RefSeq" id="WP_406829628.1">
    <property type="nucleotide sequence ID" value="NZ_CP157483.1"/>
</dbReference>
<dbReference type="GO" id="GO:0006508">
    <property type="term" value="P:proteolysis"/>
    <property type="evidence" value="ECO:0007669"/>
    <property type="project" value="UniProtKB-KW"/>
</dbReference>
<evidence type="ECO:0000313" key="16">
    <source>
        <dbReference type="EMBL" id="XBO42218.1"/>
    </source>
</evidence>
<dbReference type="SUPFAM" id="SSF63737">
    <property type="entry name" value="Leukotriene A4 hydrolase N-terminal domain"/>
    <property type="match status" value="1"/>
</dbReference>
<evidence type="ECO:0000256" key="13">
    <source>
        <dbReference type="ARBA" id="ARBA00031533"/>
    </source>
</evidence>
<proteinExistence type="inferred from homology"/>
<dbReference type="SUPFAM" id="SSF55486">
    <property type="entry name" value="Metalloproteases ('zincins'), catalytic domain"/>
    <property type="match status" value="1"/>
</dbReference>
<keyword evidence="9 16" id="KW-0378">Hydrolase</keyword>
<dbReference type="EC" id="3.4.11.2" evidence="4"/>
<dbReference type="GO" id="GO:0008270">
    <property type="term" value="F:zinc ion binding"/>
    <property type="evidence" value="ECO:0007669"/>
    <property type="project" value="InterPro"/>
</dbReference>
<accession>A0AAU7JPJ1</accession>
<dbReference type="PANTHER" id="PTHR11533">
    <property type="entry name" value="PROTEASE M1 ZINC METALLOPROTEASE"/>
    <property type="match status" value="1"/>
</dbReference>
<keyword evidence="7" id="KW-0645">Protease</keyword>
<comment type="cofactor">
    <cofactor evidence="2">
        <name>Zn(2+)</name>
        <dbReference type="ChEBI" id="CHEBI:29105"/>
    </cofactor>
</comment>
<dbReference type="InterPro" id="IPR014782">
    <property type="entry name" value="Peptidase_M1_dom"/>
</dbReference>
<gene>
    <name evidence="16" type="primary">pepN</name>
    <name evidence="16" type="ORF">ABEG17_11535</name>
</gene>
<evidence type="ECO:0000259" key="15">
    <source>
        <dbReference type="Pfam" id="PF11838"/>
    </source>
</evidence>
<feature type="domain" description="ERAP1-like C-terminal" evidence="15">
    <location>
        <begin position="507"/>
        <end position="809"/>
    </location>
</feature>
<dbReference type="NCBIfam" id="TIGR02412">
    <property type="entry name" value="pepN_strep_liv"/>
    <property type="match status" value="1"/>
</dbReference>
<dbReference type="InterPro" id="IPR042097">
    <property type="entry name" value="Aminopeptidase_N-like_N_sf"/>
</dbReference>
<evidence type="ECO:0000259" key="14">
    <source>
        <dbReference type="Pfam" id="PF01433"/>
    </source>
</evidence>
<dbReference type="InterPro" id="IPR012778">
    <property type="entry name" value="Pept_M1_aminopeptidase"/>
</dbReference>
<evidence type="ECO:0000256" key="11">
    <source>
        <dbReference type="ARBA" id="ARBA00023049"/>
    </source>
</evidence>
<dbReference type="GO" id="GO:0005737">
    <property type="term" value="C:cytoplasm"/>
    <property type="evidence" value="ECO:0007669"/>
    <property type="project" value="TreeGrafter"/>
</dbReference>
<dbReference type="GO" id="GO:0042277">
    <property type="term" value="F:peptide binding"/>
    <property type="evidence" value="ECO:0007669"/>
    <property type="project" value="TreeGrafter"/>
</dbReference>
<evidence type="ECO:0000256" key="9">
    <source>
        <dbReference type="ARBA" id="ARBA00022801"/>
    </source>
</evidence>
<dbReference type="Pfam" id="PF01433">
    <property type="entry name" value="Peptidase_M1"/>
    <property type="match status" value="1"/>
</dbReference>
<dbReference type="AlphaFoldDB" id="A0AAU7JPJ1"/>
<evidence type="ECO:0000256" key="12">
    <source>
        <dbReference type="ARBA" id="ARBA00029811"/>
    </source>
</evidence>
<protein>
    <recommendedName>
        <fullName evidence="5">Aminopeptidase N</fullName>
        <ecNumber evidence="4">3.4.11.2</ecNumber>
    </recommendedName>
    <alternativeName>
        <fullName evidence="12">Alanine aminopeptidase</fullName>
    </alternativeName>
    <alternativeName>
        <fullName evidence="13">Lysyl aminopeptidase</fullName>
    </alternativeName>
</protein>
<keyword evidence="11" id="KW-0482">Metalloprotease</keyword>